<feature type="transmembrane region" description="Helical" evidence="1">
    <location>
        <begin position="39"/>
        <end position="58"/>
    </location>
</feature>
<evidence type="ECO:0000313" key="2">
    <source>
        <dbReference type="EMBL" id="CAG4895011.1"/>
    </source>
</evidence>
<organism evidence="2 3">
    <name type="scientific">Paraburkholderia gardini</name>
    <dbReference type="NCBI Taxonomy" id="2823469"/>
    <lineage>
        <taxon>Bacteria</taxon>
        <taxon>Pseudomonadati</taxon>
        <taxon>Pseudomonadota</taxon>
        <taxon>Betaproteobacteria</taxon>
        <taxon>Burkholderiales</taxon>
        <taxon>Burkholderiaceae</taxon>
        <taxon>Paraburkholderia</taxon>
    </lineage>
</organism>
<protein>
    <recommendedName>
        <fullName evidence="4">Transmembrane protein</fullName>
    </recommendedName>
</protein>
<keyword evidence="1" id="KW-0812">Transmembrane</keyword>
<comment type="caution">
    <text evidence="2">The sequence shown here is derived from an EMBL/GenBank/DDBJ whole genome shotgun (WGS) entry which is preliminary data.</text>
</comment>
<sequence length="88" mass="9506">MGRVILLLKGKGRLLLASASGFSVFCFFLFFAFFLLSLVLLFLSGFFLFLVGLSLYSCRSIGVAPVRGGTYFSLSPKGTSFGASSKEK</sequence>
<dbReference type="EMBL" id="CAJQYY010000009">
    <property type="protein sequence ID" value="CAG4895011.1"/>
    <property type="molecule type" value="Genomic_DNA"/>
</dbReference>
<evidence type="ECO:0008006" key="4">
    <source>
        <dbReference type="Google" id="ProtNLM"/>
    </source>
</evidence>
<keyword evidence="1" id="KW-1133">Transmembrane helix</keyword>
<reference evidence="2 3" key="1">
    <citation type="submission" date="2021-04" db="EMBL/GenBank/DDBJ databases">
        <authorList>
            <person name="Vanwijnsberghe S."/>
        </authorList>
    </citation>
    <scope>NUCLEOTIDE SEQUENCE [LARGE SCALE GENOMIC DNA]</scope>
    <source>
        <strain evidence="2 3">LMG 32171</strain>
    </source>
</reference>
<feature type="transmembrane region" description="Helical" evidence="1">
    <location>
        <begin position="12"/>
        <end position="33"/>
    </location>
</feature>
<keyword evidence="1" id="KW-0472">Membrane</keyword>
<keyword evidence="3" id="KW-1185">Reference proteome</keyword>
<evidence type="ECO:0000313" key="3">
    <source>
        <dbReference type="Proteomes" id="UP000789752"/>
    </source>
</evidence>
<dbReference type="Proteomes" id="UP000789752">
    <property type="component" value="Unassembled WGS sequence"/>
</dbReference>
<gene>
    <name evidence="2" type="ORF">R54767_01835</name>
</gene>
<evidence type="ECO:0000256" key="1">
    <source>
        <dbReference type="SAM" id="Phobius"/>
    </source>
</evidence>
<accession>A0ABM8U1X7</accession>
<name>A0ABM8U1X7_9BURK</name>
<proteinExistence type="predicted"/>